<accession>A0A920BPM8</accession>
<dbReference type="PANTHER" id="PTHR36115">
    <property type="entry name" value="PROLINE-RICH ANTIGEN HOMOLOG-RELATED"/>
    <property type="match status" value="1"/>
</dbReference>
<dbReference type="Proteomes" id="UP000677082">
    <property type="component" value="Unassembled WGS sequence"/>
</dbReference>
<keyword evidence="5 6" id="KW-0472">Membrane</keyword>
<evidence type="ECO:0000256" key="6">
    <source>
        <dbReference type="SAM" id="Phobius"/>
    </source>
</evidence>
<feature type="transmembrane region" description="Helical" evidence="6">
    <location>
        <begin position="91"/>
        <end position="116"/>
    </location>
</feature>
<proteinExistence type="predicted"/>
<sequence>MTGGPVSRTLAYVLDALVVAVAAAAVVTGLGMVASVVGSEARDLARAVTAAYLVVLPGLFALYCAAFWALAGRTPGMAVLGLRVVGLGNRRIRWSAALLRAVLLAYFPIGALWLLVDRRHQAIHDKLARTLVVRASH</sequence>
<gene>
    <name evidence="8" type="ORF">Ato02nite_077340</name>
</gene>
<evidence type="ECO:0000256" key="3">
    <source>
        <dbReference type="ARBA" id="ARBA00022692"/>
    </source>
</evidence>
<dbReference type="PANTHER" id="PTHR36115:SF6">
    <property type="entry name" value="PROLINE-RICH ANTIGEN HOMOLOG"/>
    <property type="match status" value="1"/>
</dbReference>
<keyword evidence="4 6" id="KW-1133">Transmembrane helix</keyword>
<dbReference type="AlphaFoldDB" id="A0A920BPM8"/>
<dbReference type="InterPro" id="IPR010432">
    <property type="entry name" value="RDD"/>
</dbReference>
<evidence type="ECO:0000313" key="8">
    <source>
        <dbReference type="EMBL" id="GIM95941.1"/>
    </source>
</evidence>
<comment type="subcellular location">
    <subcellularLocation>
        <location evidence="1">Cell membrane</location>
        <topology evidence="1">Multi-pass membrane protein</topology>
    </subcellularLocation>
</comment>
<name>A0A920BPM8_9ACTN</name>
<evidence type="ECO:0000256" key="2">
    <source>
        <dbReference type="ARBA" id="ARBA00022475"/>
    </source>
</evidence>
<dbReference type="GO" id="GO:0005886">
    <property type="term" value="C:plasma membrane"/>
    <property type="evidence" value="ECO:0007669"/>
    <property type="project" value="UniProtKB-SubCell"/>
</dbReference>
<keyword evidence="9" id="KW-1185">Reference proteome</keyword>
<dbReference type="Pfam" id="PF06271">
    <property type="entry name" value="RDD"/>
    <property type="match status" value="1"/>
</dbReference>
<dbReference type="InterPro" id="IPR051791">
    <property type="entry name" value="Pra-immunoreactive"/>
</dbReference>
<dbReference type="EMBL" id="BOQN01000102">
    <property type="protein sequence ID" value="GIM95941.1"/>
    <property type="molecule type" value="Genomic_DNA"/>
</dbReference>
<protein>
    <recommendedName>
        <fullName evidence="7">RDD domain-containing protein</fullName>
    </recommendedName>
</protein>
<evidence type="ECO:0000256" key="1">
    <source>
        <dbReference type="ARBA" id="ARBA00004651"/>
    </source>
</evidence>
<dbReference type="RefSeq" id="WP_213011629.1">
    <property type="nucleotide sequence ID" value="NZ_BOQN01000102.1"/>
</dbReference>
<reference evidence="8 9" key="1">
    <citation type="submission" date="2021-03" db="EMBL/GenBank/DDBJ databases">
        <title>Whole genome shotgun sequence of Actinoplanes toevensis NBRC 105298.</title>
        <authorList>
            <person name="Komaki H."/>
            <person name="Tamura T."/>
        </authorList>
    </citation>
    <scope>NUCLEOTIDE SEQUENCE [LARGE SCALE GENOMIC DNA]</scope>
    <source>
        <strain evidence="8 9">NBRC 105298</strain>
    </source>
</reference>
<feature type="transmembrane region" description="Helical" evidence="6">
    <location>
        <begin position="50"/>
        <end position="71"/>
    </location>
</feature>
<evidence type="ECO:0000313" key="9">
    <source>
        <dbReference type="Proteomes" id="UP000677082"/>
    </source>
</evidence>
<keyword evidence="2" id="KW-1003">Cell membrane</keyword>
<evidence type="ECO:0000259" key="7">
    <source>
        <dbReference type="Pfam" id="PF06271"/>
    </source>
</evidence>
<evidence type="ECO:0000256" key="5">
    <source>
        <dbReference type="ARBA" id="ARBA00023136"/>
    </source>
</evidence>
<comment type="caution">
    <text evidence="8">The sequence shown here is derived from an EMBL/GenBank/DDBJ whole genome shotgun (WGS) entry which is preliminary data.</text>
</comment>
<organism evidence="8 9">
    <name type="scientific">Paractinoplanes toevensis</name>
    <dbReference type="NCBI Taxonomy" id="571911"/>
    <lineage>
        <taxon>Bacteria</taxon>
        <taxon>Bacillati</taxon>
        <taxon>Actinomycetota</taxon>
        <taxon>Actinomycetes</taxon>
        <taxon>Micromonosporales</taxon>
        <taxon>Micromonosporaceae</taxon>
        <taxon>Paractinoplanes</taxon>
    </lineage>
</organism>
<keyword evidence="3 6" id="KW-0812">Transmembrane</keyword>
<evidence type="ECO:0000256" key="4">
    <source>
        <dbReference type="ARBA" id="ARBA00022989"/>
    </source>
</evidence>
<feature type="transmembrane region" description="Helical" evidence="6">
    <location>
        <begin position="12"/>
        <end position="38"/>
    </location>
</feature>
<feature type="domain" description="RDD" evidence="7">
    <location>
        <begin position="3"/>
        <end position="128"/>
    </location>
</feature>